<evidence type="ECO:0000256" key="3">
    <source>
        <dbReference type="ARBA" id="ARBA00022692"/>
    </source>
</evidence>
<feature type="transmembrane region" description="Helical" evidence="6">
    <location>
        <begin position="143"/>
        <end position="166"/>
    </location>
</feature>
<dbReference type="Pfam" id="PF07690">
    <property type="entry name" value="MFS_1"/>
    <property type="match status" value="1"/>
</dbReference>
<evidence type="ECO:0000256" key="6">
    <source>
        <dbReference type="SAM" id="Phobius"/>
    </source>
</evidence>
<evidence type="ECO:0000256" key="5">
    <source>
        <dbReference type="ARBA" id="ARBA00023136"/>
    </source>
</evidence>
<keyword evidence="3 6" id="KW-0812">Transmembrane</keyword>
<feature type="transmembrane region" description="Helical" evidence="6">
    <location>
        <begin position="286"/>
        <end position="309"/>
    </location>
</feature>
<feature type="transmembrane region" description="Helical" evidence="6">
    <location>
        <begin position="89"/>
        <end position="109"/>
    </location>
</feature>
<evidence type="ECO:0000256" key="1">
    <source>
        <dbReference type="ARBA" id="ARBA00004141"/>
    </source>
</evidence>
<evidence type="ECO:0000313" key="8">
    <source>
        <dbReference type="Proteomes" id="UP000225277"/>
    </source>
</evidence>
<feature type="transmembrane region" description="Helical" evidence="6">
    <location>
        <begin position="321"/>
        <end position="341"/>
    </location>
</feature>
<dbReference type="GeneID" id="35602643"/>
<sequence length="493" mass="54708">MGSDLNSEEKRLDAVVTSAGSSSIDNGVLEDSDINVKIERRIMWKRDFILLPTIGLLYMIMFLDRTNIANAKIEGLEAGLDMPSNGYNTALWIFYVPFVLAEVPSNLILNMGKIAPNYFLGGMTCILGVLGMCQGLTETYGGLLALRFLMGALEASLPAGAAYMISMYYTKREAAIRFAAFFNFALGGPFFSGLLAYAITNLDGTGGYEGWRWIFIIEGLMTVFFGIIALVFCPNFPEKAQRWFLKPEERDYLVAKLHASRGLEEKGSEAEKVSTWKVLLDWRIHLFTMCFFCCDFTAAAISSFMTSILTELGWTSSKAQLMTMPIWGAAIVVTFSVTWGASKFDLRFPWVLSCICCQLVGWIIMMIWVPAPGVRYAALFFMAIGSIPQMPLLMAWLSANLRGRKYLAVGMAWMVGFGNCANLVSSNVFIKHEAPRYFTGMVNGVTFSCLGLALVCLAAALLAVLNRRRSQRLAGMSTAEKEQENVLSFKFHL</sequence>
<dbReference type="GO" id="GO:0016020">
    <property type="term" value="C:membrane"/>
    <property type="evidence" value="ECO:0007669"/>
    <property type="project" value="UniProtKB-SubCell"/>
</dbReference>
<dbReference type="EMBL" id="FJUY01000011">
    <property type="protein sequence ID" value="CZT21663.1"/>
    <property type="molecule type" value="Genomic_DNA"/>
</dbReference>
<dbReference type="Gene3D" id="1.20.1250.20">
    <property type="entry name" value="MFS general substrate transporter like domains"/>
    <property type="match status" value="2"/>
</dbReference>
<dbReference type="PANTHER" id="PTHR43791:SF54">
    <property type="entry name" value="MAJOR FACILITATOR SUPERFAMILY (MFS) PROFILE DOMAIN-CONTAINING PROTEIN-RELATED"/>
    <property type="match status" value="1"/>
</dbReference>
<feature type="transmembrane region" description="Helical" evidence="6">
    <location>
        <begin position="178"/>
        <end position="199"/>
    </location>
</feature>
<dbReference type="InterPro" id="IPR036259">
    <property type="entry name" value="MFS_trans_sf"/>
</dbReference>
<feature type="transmembrane region" description="Helical" evidence="6">
    <location>
        <begin position="118"/>
        <end position="137"/>
    </location>
</feature>
<accession>A0A2D3VKP8</accession>
<protein>
    <submittedName>
        <fullName evidence="7">Related to permease of the major facilitator superfamily</fullName>
    </submittedName>
</protein>
<dbReference type="InterPro" id="IPR011701">
    <property type="entry name" value="MFS"/>
</dbReference>
<evidence type="ECO:0000256" key="4">
    <source>
        <dbReference type="ARBA" id="ARBA00022989"/>
    </source>
</evidence>
<dbReference type="PANTHER" id="PTHR43791">
    <property type="entry name" value="PERMEASE-RELATED"/>
    <property type="match status" value="1"/>
</dbReference>
<keyword evidence="2" id="KW-0813">Transport</keyword>
<reference evidence="7 8" key="1">
    <citation type="submission" date="2016-03" db="EMBL/GenBank/DDBJ databases">
        <authorList>
            <person name="Ploux O."/>
        </authorList>
    </citation>
    <scope>NUCLEOTIDE SEQUENCE [LARGE SCALE GENOMIC DNA]</scope>
    <source>
        <strain evidence="7 8">URUG2</strain>
    </source>
</reference>
<organism evidence="7 8">
    <name type="scientific">Ramularia collo-cygni</name>
    <dbReference type="NCBI Taxonomy" id="112498"/>
    <lineage>
        <taxon>Eukaryota</taxon>
        <taxon>Fungi</taxon>
        <taxon>Dikarya</taxon>
        <taxon>Ascomycota</taxon>
        <taxon>Pezizomycotina</taxon>
        <taxon>Dothideomycetes</taxon>
        <taxon>Dothideomycetidae</taxon>
        <taxon>Mycosphaerellales</taxon>
        <taxon>Mycosphaerellaceae</taxon>
        <taxon>Ramularia</taxon>
    </lineage>
</organism>
<dbReference type="GO" id="GO:0022857">
    <property type="term" value="F:transmembrane transporter activity"/>
    <property type="evidence" value="ECO:0007669"/>
    <property type="project" value="InterPro"/>
</dbReference>
<feature type="transmembrane region" description="Helical" evidence="6">
    <location>
        <begin position="211"/>
        <end position="233"/>
    </location>
</feature>
<feature type="transmembrane region" description="Helical" evidence="6">
    <location>
        <begin position="348"/>
        <end position="370"/>
    </location>
</feature>
<comment type="subcellular location">
    <subcellularLocation>
        <location evidence="1">Membrane</location>
        <topology evidence="1">Multi-pass membrane protein</topology>
    </subcellularLocation>
</comment>
<dbReference type="Proteomes" id="UP000225277">
    <property type="component" value="Unassembled WGS sequence"/>
</dbReference>
<keyword evidence="4 6" id="KW-1133">Transmembrane helix</keyword>
<dbReference type="SUPFAM" id="SSF103473">
    <property type="entry name" value="MFS general substrate transporter"/>
    <property type="match status" value="1"/>
</dbReference>
<dbReference type="RefSeq" id="XP_023628552.1">
    <property type="nucleotide sequence ID" value="XM_023772784.1"/>
</dbReference>
<evidence type="ECO:0000256" key="2">
    <source>
        <dbReference type="ARBA" id="ARBA00022448"/>
    </source>
</evidence>
<dbReference type="FunFam" id="1.20.1250.20:FF:000013">
    <property type="entry name" value="MFS general substrate transporter"/>
    <property type="match status" value="1"/>
</dbReference>
<proteinExistence type="predicted"/>
<feature type="transmembrane region" description="Helical" evidence="6">
    <location>
        <begin position="406"/>
        <end position="425"/>
    </location>
</feature>
<feature type="transmembrane region" description="Helical" evidence="6">
    <location>
        <begin position="48"/>
        <end position="69"/>
    </location>
</feature>
<dbReference type="OrthoDB" id="310895at2759"/>
<feature type="transmembrane region" description="Helical" evidence="6">
    <location>
        <begin position="445"/>
        <end position="465"/>
    </location>
</feature>
<dbReference type="AlphaFoldDB" id="A0A2D3VKP8"/>
<keyword evidence="5 6" id="KW-0472">Membrane</keyword>
<feature type="transmembrane region" description="Helical" evidence="6">
    <location>
        <begin position="376"/>
        <end position="399"/>
    </location>
</feature>
<name>A0A2D3VKP8_9PEZI</name>
<gene>
    <name evidence="7" type="ORF">RCC_07528</name>
</gene>
<evidence type="ECO:0000313" key="7">
    <source>
        <dbReference type="EMBL" id="CZT21663.1"/>
    </source>
</evidence>
<keyword evidence="8" id="KW-1185">Reference proteome</keyword>